<evidence type="ECO:0000313" key="3">
    <source>
        <dbReference type="EMBL" id="KAG6700324.1"/>
    </source>
</evidence>
<keyword evidence="2" id="KW-0732">Signal</keyword>
<accession>A0A922EB58</accession>
<evidence type="ECO:0008006" key="5">
    <source>
        <dbReference type="Google" id="ProtNLM"/>
    </source>
</evidence>
<evidence type="ECO:0000256" key="1">
    <source>
        <dbReference type="SAM" id="MobiDB-lite"/>
    </source>
</evidence>
<evidence type="ECO:0000256" key="2">
    <source>
        <dbReference type="SAM" id="SignalP"/>
    </source>
</evidence>
<dbReference type="EMBL" id="CM031832">
    <property type="protein sequence ID" value="KAG6700324.1"/>
    <property type="molecule type" value="Genomic_DNA"/>
</dbReference>
<reference evidence="3" key="1">
    <citation type="submission" date="2021-01" db="EMBL/GenBank/DDBJ databases">
        <authorList>
            <person name="Lovell J.T."/>
            <person name="Bentley N."/>
            <person name="Bhattarai G."/>
            <person name="Jenkins J.W."/>
            <person name="Sreedasyam A."/>
            <person name="Alarcon Y."/>
            <person name="Bock C."/>
            <person name="Boston L."/>
            <person name="Carlson J."/>
            <person name="Cervantes K."/>
            <person name="Clermont K."/>
            <person name="Krom N."/>
            <person name="Kubenka K."/>
            <person name="Mamidi S."/>
            <person name="Mattison C."/>
            <person name="Monteros M."/>
            <person name="Pisani C."/>
            <person name="Plott C."/>
            <person name="Rajasekar S."/>
            <person name="Rhein H.S."/>
            <person name="Rohla C."/>
            <person name="Song M."/>
            <person name="Hilaire R.S."/>
            <person name="Shu S."/>
            <person name="Wells L."/>
            <person name="Wang X."/>
            <person name="Webber J."/>
            <person name="Heerema R.J."/>
            <person name="Klein P."/>
            <person name="Conner P."/>
            <person name="Grauke L."/>
            <person name="Grimwood J."/>
            <person name="Schmutz J."/>
            <person name="Randall J.J."/>
        </authorList>
    </citation>
    <scope>NUCLEOTIDE SEQUENCE</scope>
    <source>
        <tissue evidence="3">Leaf</tissue>
    </source>
</reference>
<feature type="compositionally biased region" description="Basic and acidic residues" evidence="1">
    <location>
        <begin position="75"/>
        <end position="86"/>
    </location>
</feature>
<comment type="caution">
    <text evidence="3">The sequence shown here is derived from an EMBL/GenBank/DDBJ whole genome shotgun (WGS) entry which is preliminary data.</text>
</comment>
<organism evidence="3 4">
    <name type="scientific">Carya illinoinensis</name>
    <name type="common">Pecan</name>
    <dbReference type="NCBI Taxonomy" id="32201"/>
    <lineage>
        <taxon>Eukaryota</taxon>
        <taxon>Viridiplantae</taxon>
        <taxon>Streptophyta</taxon>
        <taxon>Embryophyta</taxon>
        <taxon>Tracheophyta</taxon>
        <taxon>Spermatophyta</taxon>
        <taxon>Magnoliopsida</taxon>
        <taxon>eudicotyledons</taxon>
        <taxon>Gunneridae</taxon>
        <taxon>Pentapetalae</taxon>
        <taxon>rosids</taxon>
        <taxon>fabids</taxon>
        <taxon>Fagales</taxon>
        <taxon>Juglandaceae</taxon>
        <taxon>Carya</taxon>
    </lineage>
</organism>
<evidence type="ECO:0000313" key="4">
    <source>
        <dbReference type="Proteomes" id="UP000811246"/>
    </source>
</evidence>
<proteinExistence type="predicted"/>
<feature type="region of interest" description="Disordered" evidence="1">
    <location>
        <begin position="62"/>
        <end position="86"/>
    </location>
</feature>
<feature type="chain" id="PRO_5037319405" description="Secreted protein" evidence="2">
    <location>
        <begin position="20"/>
        <end position="86"/>
    </location>
</feature>
<name>A0A922EB58_CARIL</name>
<dbReference type="AlphaFoldDB" id="A0A922EB58"/>
<gene>
    <name evidence="3" type="ORF">I3842_08G107100</name>
</gene>
<feature type="signal peptide" evidence="2">
    <location>
        <begin position="1"/>
        <end position="19"/>
    </location>
</feature>
<dbReference type="Proteomes" id="UP000811246">
    <property type="component" value="Chromosome 8"/>
</dbReference>
<protein>
    <recommendedName>
        <fullName evidence="5">Secreted protein</fullName>
    </recommendedName>
</protein>
<sequence length="86" mass="9623">MVFLKVFLFTVLSATIITSRQKWFCFPSFALVDGGSTTPSLSFSVRHNLSHCFVNSSSIVISSDQPRNQPKRPTIVREKPHQGGRV</sequence>